<evidence type="ECO:0000313" key="2">
    <source>
        <dbReference type="Proteomes" id="UP000076486"/>
    </source>
</evidence>
<reference evidence="1 2" key="1">
    <citation type="submission" date="2013-07" db="EMBL/GenBank/DDBJ databases">
        <title>Comparative Genomic and Metabolomic Analysis of Twelve Strains of Pseudoalteromonas luteoviolacea.</title>
        <authorList>
            <person name="Vynne N.G."/>
            <person name="Mansson M."/>
            <person name="Gram L."/>
        </authorList>
    </citation>
    <scope>NUCLEOTIDE SEQUENCE [LARGE SCALE GENOMIC DNA]</scope>
    <source>
        <strain evidence="1 2">CPMOR-1</strain>
    </source>
</reference>
<organism evidence="1 2">
    <name type="scientific">Pseudoalteromonas luteoviolacea CPMOR-1</name>
    <dbReference type="NCBI Taxonomy" id="1365248"/>
    <lineage>
        <taxon>Bacteria</taxon>
        <taxon>Pseudomonadati</taxon>
        <taxon>Pseudomonadota</taxon>
        <taxon>Gammaproteobacteria</taxon>
        <taxon>Alteromonadales</taxon>
        <taxon>Pseudoalteromonadaceae</taxon>
        <taxon>Pseudoalteromonas</taxon>
    </lineage>
</organism>
<dbReference type="EMBL" id="AUYC01000032">
    <property type="protein sequence ID" value="KZN62401.1"/>
    <property type="molecule type" value="Genomic_DNA"/>
</dbReference>
<comment type="caution">
    <text evidence="1">The sequence shown here is derived from an EMBL/GenBank/DDBJ whole genome shotgun (WGS) entry which is preliminary data.</text>
</comment>
<proteinExistence type="predicted"/>
<name>A0A167KB46_9GAMM</name>
<evidence type="ECO:0000313" key="1">
    <source>
        <dbReference type="EMBL" id="KZN62401.1"/>
    </source>
</evidence>
<dbReference type="PATRIC" id="fig|1365248.3.peg.2922"/>
<dbReference type="Proteomes" id="UP000076486">
    <property type="component" value="Unassembled WGS sequence"/>
</dbReference>
<sequence length="116" mass="13420">MEGGLHWLIQQWVRDSYFTQFTGLMNKHGIRPLEERFSKASLKKQIELAQLNVLKRVFRGERYKIGEPILARLETALRTNEQEYDLVMYAGPNALSYSTVSDAGFLEEIVILNNQS</sequence>
<dbReference type="AlphaFoldDB" id="A0A167KB46"/>
<gene>
    <name evidence="1" type="ORF">N473_19300</name>
</gene>
<accession>A0A167KB46</accession>
<protein>
    <submittedName>
        <fullName evidence="1">Uncharacterized protein</fullName>
    </submittedName>
</protein>